<evidence type="ECO:0000256" key="3">
    <source>
        <dbReference type="ARBA" id="ARBA00022741"/>
    </source>
</evidence>
<keyword evidence="4" id="KW-0418">Kinase</keyword>
<accession>A0A5S3PDM3</accession>
<dbReference type="OrthoDB" id="153193at2"/>
<evidence type="ECO:0000313" key="9">
    <source>
        <dbReference type="EMBL" id="TMM52021.1"/>
    </source>
</evidence>
<comment type="caution">
    <text evidence="9">The sequence shown here is derived from an EMBL/GenBank/DDBJ whole genome shotgun (WGS) entry which is preliminary data.</text>
</comment>
<name>A0A5S3PDM3_9FLAO</name>
<evidence type="ECO:0000256" key="5">
    <source>
        <dbReference type="ARBA" id="ARBA00022840"/>
    </source>
</evidence>
<dbReference type="SUPFAM" id="SSF142764">
    <property type="entry name" value="YgbK-like"/>
    <property type="match status" value="1"/>
</dbReference>
<feature type="domain" description="Four-carbon acid sugar kinase N-terminal" evidence="7">
    <location>
        <begin position="34"/>
        <end position="265"/>
    </location>
</feature>
<gene>
    <name evidence="9" type="ORF">FEE95_21660</name>
</gene>
<dbReference type="Gene3D" id="3.40.50.10840">
    <property type="entry name" value="Putative sugar-binding, N-terminal domain"/>
    <property type="match status" value="1"/>
</dbReference>
<evidence type="ECO:0000313" key="10">
    <source>
        <dbReference type="Proteomes" id="UP000310314"/>
    </source>
</evidence>
<feature type="domain" description="Four-carbon acid sugar kinase nucleotide binding" evidence="8">
    <location>
        <begin position="290"/>
        <end position="452"/>
    </location>
</feature>
<evidence type="ECO:0008006" key="11">
    <source>
        <dbReference type="Google" id="ProtNLM"/>
    </source>
</evidence>
<keyword evidence="5" id="KW-0067">ATP-binding</keyword>
<dbReference type="InterPro" id="IPR010737">
    <property type="entry name" value="4-carb_acid_sugar_kinase_N"/>
</dbReference>
<evidence type="ECO:0000256" key="4">
    <source>
        <dbReference type="ARBA" id="ARBA00022777"/>
    </source>
</evidence>
<evidence type="ECO:0000256" key="1">
    <source>
        <dbReference type="ARBA" id="ARBA00005715"/>
    </source>
</evidence>
<dbReference type="Gene3D" id="3.40.980.20">
    <property type="entry name" value="Four-carbon acid sugar kinase, nucleotide binding domain"/>
    <property type="match status" value="1"/>
</dbReference>
<evidence type="ECO:0000256" key="2">
    <source>
        <dbReference type="ARBA" id="ARBA00022679"/>
    </source>
</evidence>
<evidence type="ECO:0000259" key="8">
    <source>
        <dbReference type="Pfam" id="PF17042"/>
    </source>
</evidence>
<keyword evidence="3" id="KW-0547">Nucleotide-binding</keyword>
<dbReference type="InterPro" id="IPR042213">
    <property type="entry name" value="NBD_C_sf"/>
</dbReference>
<organism evidence="9 10">
    <name type="scientific">Maribacter algarum</name>
    <name type="common">ex Zhang et al. 2020</name>
    <dbReference type="NCBI Taxonomy" id="2578118"/>
    <lineage>
        <taxon>Bacteria</taxon>
        <taxon>Pseudomonadati</taxon>
        <taxon>Bacteroidota</taxon>
        <taxon>Flavobacteriia</taxon>
        <taxon>Flavobacteriales</taxon>
        <taxon>Flavobacteriaceae</taxon>
        <taxon>Maribacter</taxon>
    </lineage>
</organism>
<dbReference type="RefSeq" id="WP_138660139.1">
    <property type="nucleotide sequence ID" value="NZ_VATY01000007.1"/>
</dbReference>
<evidence type="ECO:0000259" key="7">
    <source>
        <dbReference type="Pfam" id="PF07005"/>
    </source>
</evidence>
<dbReference type="Proteomes" id="UP000310314">
    <property type="component" value="Unassembled WGS sequence"/>
</dbReference>
<protein>
    <recommendedName>
        <fullName evidence="11">Hydroxyacid dehydrogenase</fullName>
    </recommendedName>
</protein>
<dbReference type="InterPro" id="IPR031475">
    <property type="entry name" value="NBD_C"/>
</dbReference>
<dbReference type="GO" id="GO:0016301">
    <property type="term" value="F:kinase activity"/>
    <property type="evidence" value="ECO:0007669"/>
    <property type="project" value="UniProtKB-KW"/>
</dbReference>
<evidence type="ECO:0000256" key="6">
    <source>
        <dbReference type="ARBA" id="ARBA00023277"/>
    </source>
</evidence>
<keyword evidence="10" id="KW-1185">Reference proteome</keyword>
<proteinExistence type="inferred from homology"/>
<dbReference type="EMBL" id="VATY01000007">
    <property type="protein sequence ID" value="TMM52021.1"/>
    <property type="molecule type" value="Genomic_DNA"/>
</dbReference>
<dbReference type="Pfam" id="PF07005">
    <property type="entry name" value="SBD_N"/>
    <property type="match status" value="1"/>
</dbReference>
<dbReference type="InterPro" id="IPR037051">
    <property type="entry name" value="4-carb_acid_sugar_kinase_N_sf"/>
</dbReference>
<keyword evidence="6" id="KW-0119">Carbohydrate metabolism</keyword>
<reference evidence="9 10" key="1">
    <citation type="submission" date="2019-05" db="EMBL/GenBank/DDBJ databases">
        <authorList>
            <person name="Zhang J.-Y."/>
            <person name="Feg X."/>
            <person name="Du Z.-J."/>
        </authorList>
    </citation>
    <scope>NUCLEOTIDE SEQUENCE [LARGE SCALE GENOMIC DNA]</scope>
    <source>
        <strain evidence="9 10">RZ26</strain>
    </source>
</reference>
<comment type="similarity">
    <text evidence="1">Belongs to the four-carbon acid sugar kinase family.</text>
</comment>
<dbReference type="Pfam" id="PF17042">
    <property type="entry name" value="NBD_C"/>
    <property type="match status" value="1"/>
</dbReference>
<sequence>MTDQAIIRSIREGEHGTDYRDEIRTELLQNPRTIVILDDDPTGTQTVHDVPVITQWSEEVIEREILTSPVFFILTNSRSLQAEDADALGKLIGRRLKKASAKHNKKLLVISRSDSTLRGHYPNEVSALAEGLGWEQAKELLIPAFFEGGRYTFNDIHYVKEGEEFIPAGETPFARDNTFGYDSSDLKQWVEEKTQGVIKATAVHSLNLDLIRNHPIAAVSDILNGNNRHFIVNATTYKDLCAIALASLRSKGPFIFRTAASFINAISNIELRPLLQKEELLRDDESNGGLVIIGSYVPKTTAQLACLKKRSEAVFIEFDVAKMIKSTSVEKELTEISSKIDSQIVQKKTVVLYTARDVIKGDTKEESLEIVNQVSQNLIAIVKKIKNRPKYILAKGGITSSDIAVKALKVTGANIIGQAINGVPVWRLGINAKFPELPYIVFPGNVGESDALYNVIQKLS</sequence>
<dbReference type="AlphaFoldDB" id="A0A5S3PDM3"/>
<dbReference type="GO" id="GO:0005524">
    <property type="term" value="F:ATP binding"/>
    <property type="evidence" value="ECO:0007669"/>
    <property type="project" value="UniProtKB-KW"/>
</dbReference>
<keyword evidence="2" id="KW-0808">Transferase</keyword>